<dbReference type="AlphaFoldDB" id="A0A419S9E3"/>
<keyword evidence="4" id="KW-1185">Reference proteome</keyword>
<evidence type="ECO:0000313" key="4">
    <source>
        <dbReference type="Proteomes" id="UP000283433"/>
    </source>
</evidence>
<dbReference type="RefSeq" id="WP_120180821.1">
    <property type="nucleotide sequence ID" value="NZ_MBTA01000004.1"/>
</dbReference>
<organism evidence="3 4">
    <name type="scientific">Pelobium manganitolerans</name>
    <dbReference type="NCBI Taxonomy" id="1842495"/>
    <lineage>
        <taxon>Bacteria</taxon>
        <taxon>Pseudomonadati</taxon>
        <taxon>Bacteroidota</taxon>
        <taxon>Sphingobacteriia</taxon>
        <taxon>Sphingobacteriales</taxon>
        <taxon>Sphingobacteriaceae</taxon>
        <taxon>Pelobium</taxon>
    </lineage>
</organism>
<name>A0A419S9E3_9SPHI</name>
<evidence type="ECO:0000256" key="2">
    <source>
        <dbReference type="SAM" id="SignalP"/>
    </source>
</evidence>
<accession>A0A419S9E3</accession>
<gene>
    <name evidence="3" type="ORF">BCY91_15010</name>
</gene>
<protein>
    <recommendedName>
        <fullName evidence="5">Lipoprotein</fullName>
    </recommendedName>
</protein>
<dbReference type="OrthoDB" id="1446025at2"/>
<sequence length="149" mass="16563">MKYTIAFLLMITSLTACAQPQAEPSHLVPPKTYWQSFGFQKQPKQVGIGYYKSDSLGYEPAMLEVYNFNEDGFITQKYIRIFGEYGSETVNNYVYSNGVLDSINTLASAKTLTANKKCITATADSSHTLPPAENLPTTPTPIPTMTTEW</sequence>
<proteinExistence type="predicted"/>
<comment type="caution">
    <text evidence="3">The sequence shown here is derived from an EMBL/GenBank/DDBJ whole genome shotgun (WGS) entry which is preliminary data.</text>
</comment>
<dbReference type="PROSITE" id="PS51257">
    <property type="entry name" value="PROKAR_LIPOPROTEIN"/>
    <property type="match status" value="1"/>
</dbReference>
<feature type="signal peptide" evidence="2">
    <location>
        <begin position="1"/>
        <end position="18"/>
    </location>
</feature>
<evidence type="ECO:0008006" key="5">
    <source>
        <dbReference type="Google" id="ProtNLM"/>
    </source>
</evidence>
<dbReference type="Proteomes" id="UP000283433">
    <property type="component" value="Unassembled WGS sequence"/>
</dbReference>
<feature type="region of interest" description="Disordered" evidence="1">
    <location>
        <begin position="127"/>
        <end position="149"/>
    </location>
</feature>
<evidence type="ECO:0000313" key="3">
    <source>
        <dbReference type="EMBL" id="RKD18643.1"/>
    </source>
</evidence>
<reference evidence="3 4" key="1">
    <citation type="submission" date="2016-07" db="EMBL/GenBank/DDBJ databases">
        <title>Genome of Pelobium manganitolerans.</title>
        <authorList>
            <person name="Wu S."/>
            <person name="Wang G."/>
        </authorList>
    </citation>
    <scope>NUCLEOTIDE SEQUENCE [LARGE SCALE GENOMIC DNA]</scope>
    <source>
        <strain evidence="3 4">YS-25</strain>
    </source>
</reference>
<dbReference type="EMBL" id="MBTA01000004">
    <property type="protein sequence ID" value="RKD18643.1"/>
    <property type="molecule type" value="Genomic_DNA"/>
</dbReference>
<feature type="chain" id="PRO_5019388413" description="Lipoprotein" evidence="2">
    <location>
        <begin position="19"/>
        <end position="149"/>
    </location>
</feature>
<keyword evidence="2" id="KW-0732">Signal</keyword>
<evidence type="ECO:0000256" key="1">
    <source>
        <dbReference type="SAM" id="MobiDB-lite"/>
    </source>
</evidence>